<dbReference type="PANTHER" id="PTHR24412:SF489">
    <property type="entry name" value="RING FINGER DOMAIN AND KELCH REPEAT-CONTAINING PROTEIN DDB_G0271372"/>
    <property type="match status" value="1"/>
</dbReference>
<dbReference type="GeneID" id="51867930"/>
<evidence type="ECO:0000256" key="2">
    <source>
        <dbReference type="ARBA" id="ARBA00022737"/>
    </source>
</evidence>
<dbReference type="InterPro" id="IPR037293">
    <property type="entry name" value="Gal_Oxidase_central_sf"/>
</dbReference>
<dbReference type="OrthoDB" id="535891at2"/>
<dbReference type="Proteomes" id="UP000006854">
    <property type="component" value="Chromosome"/>
</dbReference>
<dbReference type="PATRIC" id="fig|953739.5.peg.2649"/>
<dbReference type="Gene3D" id="2.120.10.80">
    <property type="entry name" value="Kelch-type beta propeller"/>
    <property type="match status" value="1"/>
</dbReference>
<keyword evidence="2" id="KW-0677">Repeat</keyword>
<evidence type="ECO:0000313" key="3">
    <source>
        <dbReference type="EMBL" id="CCA60706.1"/>
    </source>
</evidence>
<dbReference type="SMR" id="F2R307"/>
<dbReference type="InterPro" id="IPR011043">
    <property type="entry name" value="Gal_Oxase/kelch_b-propeller"/>
</dbReference>
<dbReference type="eggNOG" id="COG3055">
    <property type="taxonomic scope" value="Bacteria"/>
</dbReference>
<keyword evidence="1" id="KW-0880">Kelch repeat</keyword>
<dbReference type="AlphaFoldDB" id="F2R307"/>
<dbReference type="SUPFAM" id="SSF50965">
    <property type="entry name" value="Galactose oxidase, central domain"/>
    <property type="match status" value="2"/>
</dbReference>
<proteinExistence type="predicted"/>
<accession>F2R307</accession>
<dbReference type="EMBL" id="FR845719">
    <property type="protein sequence ID" value="CCA60706.1"/>
    <property type="molecule type" value="Genomic_DNA"/>
</dbReference>
<dbReference type="InterPro" id="IPR006652">
    <property type="entry name" value="Kelch_1"/>
</dbReference>
<evidence type="ECO:0000313" key="4">
    <source>
        <dbReference type="Proteomes" id="UP000006854"/>
    </source>
</evidence>
<organism evidence="3 4">
    <name type="scientific">Streptomyces venezuelae (strain ATCC 10712 / CBS 650.69 / DSM 40230 / JCM 4526 / NBRC 13096 / PD 04745)</name>
    <dbReference type="NCBI Taxonomy" id="953739"/>
    <lineage>
        <taxon>Bacteria</taxon>
        <taxon>Bacillati</taxon>
        <taxon>Actinomycetota</taxon>
        <taxon>Actinomycetes</taxon>
        <taxon>Kitasatosporales</taxon>
        <taxon>Streptomycetaceae</taxon>
        <taxon>Streptomyces</taxon>
    </lineage>
</organism>
<dbReference type="Gene3D" id="2.130.10.80">
    <property type="entry name" value="Galactose oxidase/kelch, beta-propeller"/>
    <property type="match status" value="3"/>
</dbReference>
<dbReference type="Pfam" id="PF01344">
    <property type="entry name" value="Kelch_1"/>
    <property type="match status" value="2"/>
</dbReference>
<protein>
    <submittedName>
        <fullName evidence="3">Putative Ig</fullName>
    </submittedName>
</protein>
<dbReference type="HOGENOM" id="CLU_004253_10_7_11"/>
<reference evidence="3 4" key="1">
    <citation type="journal article" date="2011" name="BMC Genomics">
        <title>Genome-wide analysis of the role of GlnR in Streptomyces venezuelae provides new insights into global nitrogen regulation in actinomycetes.</title>
        <authorList>
            <person name="Pullan S.T."/>
            <person name="Bibb M.J."/>
            <person name="Merrick M."/>
        </authorList>
    </citation>
    <scope>NUCLEOTIDE SEQUENCE [LARGE SCALE GENOMIC DNA]</scope>
    <source>
        <strain evidence="4">ATCC 10712 / CBS 650.69 / DSM 40230 / JCM 4526 / NBRC 13096 / PD 04745</strain>
    </source>
</reference>
<dbReference type="PANTHER" id="PTHR24412">
    <property type="entry name" value="KELCH PROTEIN"/>
    <property type="match status" value="1"/>
</dbReference>
<dbReference type="SMART" id="SM00612">
    <property type="entry name" value="Kelch"/>
    <property type="match status" value="6"/>
</dbReference>
<keyword evidence="4" id="KW-1185">Reference proteome</keyword>
<sequence>MTDDRRDPGRWSAAGPLPWERILSGAASGAVPLADGRVMLAGGADAALTAQDGTAFFDPRGGSWSPGRPLGTARRMHSTTLLADGRVLVTGGFTGANAYPVRPLDTAEVYDPASGDWSPAGRLREARCGHSATLLPDGSVLVAGGTGRRSADSERTLYSAELFDPLLPGWSKAADMTDARSFHPAAALPDGRVLVAGGWVATRRDRRAGAALAYGECYDPATDTWTPTGGLTGPRAGHTLTVLADGSVLATGGSDGEGGADGRLDPYSKATVERWHPEAGGRWTREHDMPCGRTQHRAVRLRTGEVLVMGGGNDLLGDAGYRSAARYHPETRRWTQVPGMTVGRTDFAAVVLPDGRVLVAGGTVRSGPATPTGAPHLLTATSELFVL</sequence>
<dbReference type="KEGG" id="sve:SVEN_7420"/>
<dbReference type="InterPro" id="IPR015915">
    <property type="entry name" value="Kelch-typ_b-propeller"/>
</dbReference>
<dbReference type="STRING" id="953739.SVEN_7420"/>
<dbReference type="RefSeq" id="WP_015038601.1">
    <property type="nucleotide sequence ID" value="NC_018750.1"/>
</dbReference>
<name>F2R307_STRVP</name>
<evidence type="ECO:0000256" key="1">
    <source>
        <dbReference type="ARBA" id="ARBA00022441"/>
    </source>
</evidence>
<gene>
    <name evidence="3" type="ordered locus">SVEN_7420</name>
</gene>